<keyword evidence="2" id="KW-1185">Reference proteome</keyword>
<reference evidence="1 2" key="1">
    <citation type="submission" date="2024-05" db="EMBL/GenBank/DDBJ databases">
        <title>Culex pipiens pipiens assembly and annotation.</title>
        <authorList>
            <person name="Alout H."/>
            <person name="Durand T."/>
        </authorList>
    </citation>
    <scope>NUCLEOTIDE SEQUENCE [LARGE SCALE GENOMIC DNA]</scope>
    <source>
        <strain evidence="1">HA-2024</strain>
        <tissue evidence="1">Whole body</tissue>
    </source>
</reference>
<comment type="caution">
    <text evidence="1">The sequence shown here is derived from an EMBL/GenBank/DDBJ whole genome shotgun (WGS) entry which is preliminary data.</text>
</comment>
<accession>A0ABD1DKW9</accession>
<sequence>MIKPSSSKRKADFDDERGERASKVLVVEIESTGDQNGQKRDMIDMVEEEEWIDEEVNSAATLNLNNCIIHEAHLHEEKSTKNRSKSRLFKLSNQYDVKQSSITDHFTRLTAEDKQKSVGNIPSYDVLAEDDKNKKRNKFIEMLLEICEKQQKGGRLNYNTYMSLLPLPSKSTIYQYYSKQMADVPEGVLRTKELVTYIEENNLSPYVFLSEDATAITGRIEYDKKTNRIFGIVHEDDPITGMPVVRGTEVHGGLDIKKLLSSGKQATDVNIMYTLAESLRTVCWTLERCCDLETR</sequence>
<name>A0ABD1DKW9_CULPP</name>
<evidence type="ECO:0000313" key="1">
    <source>
        <dbReference type="EMBL" id="KAL1400202.1"/>
    </source>
</evidence>
<dbReference type="Proteomes" id="UP001562425">
    <property type="component" value="Unassembled WGS sequence"/>
</dbReference>
<organism evidence="1 2">
    <name type="scientific">Culex pipiens pipiens</name>
    <name type="common">Northern house mosquito</name>
    <dbReference type="NCBI Taxonomy" id="38569"/>
    <lineage>
        <taxon>Eukaryota</taxon>
        <taxon>Metazoa</taxon>
        <taxon>Ecdysozoa</taxon>
        <taxon>Arthropoda</taxon>
        <taxon>Hexapoda</taxon>
        <taxon>Insecta</taxon>
        <taxon>Pterygota</taxon>
        <taxon>Neoptera</taxon>
        <taxon>Endopterygota</taxon>
        <taxon>Diptera</taxon>
        <taxon>Nematocera</taxon>
        <taxon>Culicoidea</taxon>
        <taxon>Culicidae</taxon>
        <taxon>Culicinae</taxon>
        <taxon>Culicini</taxon>
        <taxon>Culex</taxon>
        <taxon>Culex</taxon>
    </lineage>
</organism>
<dbReference type="EMBL" id="JBEHCU010005321">
    <property type="protein sequence ID" value="KAL1400202.1"/>
    <property type="molecule type" value="Genomic_DNA"/>
</dbReference>
<gene>
    <name evidence="1" type="ORF">pipiens_007632</name>
</gene>
<evidence type="ECO:0000313" key="2">
    <source>
        <dbReference type="Proteomes" id="UP001562425"/>
    </source>
</evidence>
<protein>
    <submittedName>
        <fullName evidence="1">Uncharacterized protein</fullName>
    </submittedName>
</protein>
<dbReference type="AlphaFoldDB" id="A0ABD1DKW9"/>
<proteinExistence type="predicted"/>